<comment type="catalytic activity">
    <reaction evidence="7 8">
        <text>L-histidinol phosphate + H2O = L-histidinol + phosphate</text>
        <dbReference type="Rhea" id="RHEA:14465"/>
        <dbReference type="ChEBI" id="CHEBI:15377"/>
        <dbReference type="ChEBI" id="CHEBI:43474"/>
        <dbReference type="ChEBI" id="CHEBI:57699"/>
        <dbReference type="ChEBI" id="CHEBI:57980"/>
        <dbReference type="EC" id="3.1.3.15"/>
    </reaction>
</comment>
<gene>
    <name evidence="10" type="ORF">DAPK24_000830</name>
</gene>
<dbReference type="Proteomes" id="UP001378960">
    <property type="component" value="Unassembled WGS sequence"/>
</dbReference>
<dbReference type="SUPFAM" id="SSF89550">
    <property type="entry name" value="PHP domain-like"/>
    <property type="match status" value="1"/>
</dbReference>
<keyword evidence="6 8" id="KW-0368">Histidine biosynthesis</keyword>
<dbReference type="NCBIfam" id="TIGR01856">
    <property type="entry name" value="hisJ_fam"/>
    <property type="match status" value="1"/>
</dbReference>
<evidence type="ECO:0000256" key="3">
    <source>
        <dbReference type="ARBA" id="ARBA00013085"/>
    </source>
</evidence>
<evidence type="ECO:0000313" key="10">
    <source>
        <dbReference type="EMBL" id="GMM43508.1"/>
    </source>
</evidence>
<evidence type="ECO:0000256" key="5">
    <source>
        <dbReference type="ARBA" id="ARBA00022801"/>
    </source>
</evidence>
<organism evidence="10 11">
    <name type="scientific">Pichia kluyveri</name>
    <name type="common">Yeast</name>
    <dbReference type="NCBI Taxonomy" id="36015"/>
    <lineage>
        <taxon>Eukaryota</taxon>
        <taxon>Fungi</taxon>
        <taxon>Dikarya</taxon>
        <taxon>Ascomycota</taxon>
        <taxon>Saccharomycotina</taxon>
        <taxon>Pichiomycetes</taxon>
        <taxon>Pichiales</taxon>
        <taxon>Pichiaceae</taxon>
        <taxon>Pichia</taxon>
    </lineage>
</organism>
<name>A0AAV5QX54_PICKL</name>
<dbReference type="Pfam" id="PF02811">
    <property type="entry name" value="PHP"/>
    <property type="match status" value="1"/>
</dbReference>
<dbReference type="PANTHER" id="PTHR21039">
    <property type="entry name" value="HISTIDINOL PHOSPHATASE-RELATED"/>
    <property type="match status" value="1"/>
</dbReference>
<dbReference type="AlphaFoldDB" id="A0AAV5QX54"/>
<dbReference type="InterPro" id="IPR010140">
    <property type="entry name" value="Histidinol_P_phosphatase_HisJ"/>
</dbReference>
<evidence type="ECO:0000256" key="7">
    <source>
        <dbReference type="ARBA" id="ARBA00049158"/>
    </source>
</evidence>
<evidence type="ECO:0000256" key="4">
    <source>
        <dbReference type="ARBA" id="ARBA00022605"/>
    </source>
</evidence>
<dbReference type="InterPro" id="IPR016195">
    <property type="entry name" value="Pol/histidinol_Pase-like"/>
</dbReference>
<evidence type="ECO:0000259" key="9">
    <source>
        <dbReference type="Pfam" id="PF02811"/>
    </source>
</evidence>
<keyword evidence="4 8" id="KW-0028">Amino-acid biosynthesis</keyword>
<comment type="similarity">
    <text evidence="2 8">Belongs to the PHP hydrolase family. HisK subfamily.</text>
</comment>
<keyword evidence="11" id="KW-1185">Reference proteome</keyword>
<dbReference type="GO" id="GO:0000105">
    <property type="term" value="P:L-histidine biosynthetic process"/>
    <property type="evidence" value="ECO:0007669"/>
    <property type="project" value="UniProtKB-UniRule"/>
</dbReference>
<comment type="pathway">
    <text evidence="1 8">Amino-acid biosynthesis; L-histidine biosynthesis; L-histidine from 5-phospho-alpha-D-ribose 1-diphosphate: step 8/9.</text>
</comment>
<dbReference type="GO" id="GO:0004401">
    <property type="term" value="F:histidinol-phosphatase activity"/>
    <property type="evidence" value="ECO:0007669"/>
    <property type="project" value="UniProtKB-UniRule"/>
</dbReference>
<sequence>MPYTHHSHSGSYCKHAHDTLDSVVNTAIKKNFKIFCLTEHVPRLDDAYIYPEEKELDMTPNSLMVQFNEYVKHARQLQEKVNNDSDINTKILVGFESEGGINNEHLDMCLKLRKDINAEVIVGSVHHVNGIDIDFDQETWNIGFNKYNGLQGLYKEYFTLVKNMINKLKPEIVAHFDLIRLFANIEIIDDETNKKTKISREQRLNINIENDWPEVWKLINESIDLIIEYDLAVELNSSAIRKGWDTPYPKDDIMKLMISKNVKFVLSDDSHGDDQVGLNYQFVMNYLIKLGVKDVFYYDIQDGKVVKKAVSLNELLNDPFWKINYPDYTF</sequence>
<dbReference type="EC" id="3.1.3.15" evidence="3 8"/>
<evidence type="ECO:0000256" key="2">
    <source>
        <dbReference type="ARBA" id="ARBA00009152"/>
    </source>
</evidence>
<dbReference type="InterPro" id="IPR004013">
    <property type="entry name" value="PHP_dom"/>
</dbReference>
<comment type="caution">
    <text evidence="10">The sequence shown here is derived from an EMBL/GenBank/DDBJ whole genome shotgun (WGS) entry which is preliminary data.</text>
</comment>
<dbReference type="Gene3D" id="3.20.20.140">
    <property type="entry name" value="Metal-dependent hydrolases"/>
    <property type="match status" value="1"/>
</dbReference>
<feature type="domain" description="PHP" evidence="9">
    <location>
        <begin position="5"/>
        <end position="238"/>
    </location>
</feature>
<dbReference type="EMBL" id="BTGB01000001">
    <property type="protein sequence ID" value="GMM43508.1"/>
    <property type="molecule type" value="Genomic_DNA"/>
</dbReference>
<dbReference type="PANTHER" id="PTHR21039:SF0">
    <property type="entry name" value="HISTIDINOL-PHOSPHATASE"/>
    <property type="match status" value="1"/>
</dbReference>
<reference evidence="10 11" key="1">
    <citation type="journal article" date="2023" name="Elife">
        <title>Identification of key yeast species and microbe-microbe interactions impacting larval growth of Drosophila in the wild.</title>
        <authorList>
            <person name="Mure A."/>
            <person name="Sugiura Y."/>
            <person name="Maeda R."/>
            <person name="Honda K."/>
            <person name="Sakurai N."/>
            <person name="Takahashi Y."/>
            <person name="Watada M."/>
            <person name="Katoh T."/>
            <person name="Gotoh A."/>
            <person name="Gotoh Y."/>
            <person name="Taniguchi I."/>
            <person name="Nakamura K."/>
            <person name="Hayashi T."/>
            <person name="Katayama T."/>
            <person name="Uemura T."/>
            <person name="Hattori Y."/>
        </authorList>
    </citation>
    <scope>NUCLEOTIDE SEQUENCE [LARGE SCALE GENOMIC DNA]</scope>
    <source>
        <strain evidence="10 11">PK-24</strain>
    </source>
</reference>
<protein>
    <recommendedName>
        <fullName evidence="3 8">Histidinol-phosphatase</fullName>
        <shortName evidence="8">HolPase</shortName>
        <ecNumber evidence="3 8">3.1.3.15</ecNumber>
    </recommendedName>
</protein>
<dbReference type="CDD" id="cd12110">
    <property type="entry name" value="PHP_HisPPase_Hisj_like"/>
    <property type="match status" value="1"/>
</dbReference>
<proteinExistence type="inferred from homology"/>
<evidence type="ECO:0000256" key="1">
    <source>
        <dbReference type="ARBA" id="ARBA00004970"/>
    </source>
</evidence>
<evidence type="ECO:0000256" key="6">
    <source>
        <dbReference type="ARBA" id="ARBA00023102"/>
    </source>
</evidence>
<accession>A0AAV5QX54</accession>
<keyword evidence="5 8" id="KW-0378">Hydrolase</keyword>
<evidence type="ECO:0000256" key="8">
    <source>
        <dbReference type="RuleBase" id="RU366003"/>
    </source>
</evidence>
<dbReference type="GO" id="GO:0005737">
    <property type="term" value="C:cytoplasm"/>
    <property type="evidence" value="ECO:0007669"/>
    <property type="project" value="TreeGrafter"/>
</dbReference>
<evidence type="ECO:0000313" key="11">
    <source>
        <dbReference type="Proteomes" id="UP001378960"/>
    </source>
</evidence>